<dbReference type="InterPro" id="IPR011701">
    <property type="entry name" value="MFS"/>
</dbReference>
<keyword evidence="9" id="KW-1185">Reference proteome</keyword>
<dbReference type="GO" id="GO:0022857">
    <property type="term" value="F:transmembrane transporter activity"/>
    <property type="evidence" value="ECO:0007669"/>
    <property type="project" value="InterPro"/>
</dbReference>
<dbReference type="Gene3D" id="1.20.1250.20">
    <property type="entry name" value="MFS general substrate transporter like domains"/>
    <property type="match status" value="2"/>
</dbReference>
<feature type="domain" description="Major facilitator superfamily (MFS) profile" evidence="7">
    <location>
        <begin position="4"/>
        <end position="378"/>
    </location>
</feature>
<organism evidence="8 9">
    <name type="scientific">Paenibacillus lutrae</name>
    <dbReference type="NCBI Taxonomy" id="2078573"/>
    <lineage>
        <taxon>Bacteria</taxon>
        <taxon>Bacillati</taxon>
        <taxon>Bacillota</taxon>
        <taxon>Bacilli</taxon>
        <taxon>Bacillales</taxon>
        <taxon>Paenibacillaceae</taxon>
        <taxon>Paenibacillus</taxon>
    </lineage>
</organism>
<proteinExistence type="predicted"/>
<evidence type="ECO:0000256" key="4">
    <source>
        <dbReference type="ARBA" id="ARBA00022989"/>
    </source>
</evidence>
<dbReference type="PANTHER" id="PTHR23521">
    <property type="entry name" value="TRANSPORTER MFS SUPERFAMILY"/>
    <property type="match status" value="1"/>
</dbReference>
<dbReference type="RefSeq" id="WP_157334761.1">
    <property type="nucleotide sequence ID" value="NZ_RHLK01000003.1"/>
</dbReference>
<feature type="transmembrane region" description="Helical" evidence="6">
    <location>
        <begin position="233"/>
        <end position="253"/>
    </location>
</feature>
<name>A0A7X3FH61_9BACL</name>
<evidence type="ECO:0000256" key="5">
    <source>
        <dbReference type="ARBA" id="ARBA00023136"/>
    </source>
</evidence>
<dbReference type="Proteomes" id="UP000490800">
    <property type="component" value="Unassembled WGS sequence"/>
</dbReference>
<feature type="transmembrane region" description="Helical" evidence="6">
    <location>
        <begin position="354"/>
        <end position="373"/>
    </location>
</feature>
<evidence type="ECO:0000259" key="7">
    <source>
        <dbReference type="PROSITE" id="PS50850"/>
    </source>
</evidence>
<feature type="transmembrane region" description="Helical" evidence="6">
    <location>
        <begin position="195"/>
        <end position="213"/>
    </location>
</feature>
<feature type="transmembrane region" description="Helical" evidence="6">
    <location>
        <begin position="69"/>
        <end position="87"/>
    </location>
</feature>
<dbReference type="PROSITE" id="PS50850">
    <property type="entry name" value="MFS"/>
    <property type="match status" value="1"/>
</dbReference>
<dbReference type="OrthoDB" id="478565at2"/>
<evidence type="ECO:0000256" key="1">
    <source>
        <dbReference type="ARBA" id="ARBA00004651"/>
    </source>
</evidence>
<accession>A0A7X3FH61</accession>
<keyword evidence="4 6" id="KW-1133">Transmembrane helix</keyword>
<feature type="transmembrane region" description="Helical" evidence="6">
    <location>
        <begin position="131"/>
        <end position="149"/>
    </location>
</feature>
<reference evidence="8 9" key="1">
    <citation type="journal article" date="2019" name="Microorganisms">
        <title>Paenibacillus lutrae sp. nov., A Chitinolytic Species Isolated from A River Otter in Castril Natural Park, Granada, Spain.</title>
        <authorList>
            <person name="Rodriguez M."/>
            <person name="Reina J.C."/>
            <person name="Bejar V."/>
            <person name="Llamas I."/>
        </authorList>
    </citation>
    <scope>NUCLEOTIDE SEQUENCE [LARGE SCALE GENOMIC DNA]</scope>
    <source>
        <strain evidence="8 9">N10</strain>
    </source>
</reference>
<dbReference type="InterPro" id="IPR020846">
    <property type="entry name" value="MFS_dom"/>
</dbReference>
<protein>
    <submittedName>
        <fullName evidence="8">MFS transporter</fullName>
    </submittedName>
</protein>
<dbReference type="PANTHER" id="PTHR23521:SF2">
    <property type="entry name" value="TRANSPORTER MFS SUPERFAMILY"/>
    <property type="match status" value="1"/>
</dbReference>
<sequence length="385" mass="41238">MNRKLIILLGMILAAGISQGMILPLLSLLLEQQGVSALANNMQAAVLYIGAISVVFAGERLIGKYGYKPLIVAGFIMVAGSTLTFTLGYMPVLWLLLRFLIGAGDSLIHYSTQTWMTAISPPDKRGRYLSWYGLMYGAGFAIGPLFINLLEWGQWVPFAVTGVLLALIGSTLIFVANERPPVRDRKGAHAVKYPAVYMMIWLPLLGPMLYGMMEAALNVSFPIYAADKGISVGWISIILPCFVAGSLLFNVPIGMLSDKIGPKNIMMVCSILGGFTFIAIPYFAVNEISLLIFIACAGIFVGSFFSLGLAYIAGVLPLTLLPAGNVLASLHFDGGSLAGPALSGLLMEFVSGDALFLLLGGSLLLFAVASFFYRRPGQNDLGTNK</sequence>
<dbReference type="EMBL" id="RHLK01000003">
    <property type="protein sequence ID" value="MVO99674.1"/>
    <property type="molecule type" value="Genomic_DNA"/>
</dbReference>
<evidence type="ECO:0000313" key="9">
    <source>
        <dbReference type="Proteomes" id="UP000490800"/>
    </source>
</evidence>
<feature type="transmembrane region" description="Helical" evidence="6">
    <location>
        <begin position="155"/>
        <end position="175"/>
    </location>
</feature>
<evidence type="ECO:0000313" key="8">
    <source>
        <dbReference type="EMBL" id="MVO99674.1"/>
    </source>
</evidence>
<dbReference type="InterPro" id="IPR036259">
    <property type="entry name" value="MFS_trans_sf"/>
</dbReference>
<dbReference type="GO" id="GO:0005886">
    <property type="term" value="C:plasma membrane"/>
    <property type="evidence" value="ECO:0007669"/>
    <property type="project" value="UniProtKB-SubCell"/>
</dbReference>
<evidence type="ECO:0000256" key="3">
    <source>
        <dbReference type="ARBA" id="ARBA00022692"/>
    </source>
</evidence>
<evidence type="ECO:0000256" key="6">
    <source>
        <dbReference type="SAM" id="Phobius"/>
    </source>
</evidence>
<keyword evidence="3 6" id="KW-0812">Transmembrane</keyword>
<feature type="transmembrane region" description="Helical" evidence="6">
    <location>
        <begin position="265"/>
        <end position="284"/>
    </location>
</feature>
<keyword evidence="2" id="KW-0813">Transport</keyword>
<dbReference type="SUPFAM" id="SSF103473">
    <property type="entry name" value="MFS general substrate transporter"/>
    <property type="match status" value="1"/>
</dbReference>
<keyword evidence="5 6" id="KW-0472">Membrane</keyword>
<gene>
    <name evidence="8" type="ORF">EDM21_09035</name>
</gene>
<dbReference type="AlphaFoldDB" id="A0A7X3FH61"/>
<dbReference type="Pfam" id="PF07690">
    <property type="entry name" value="MFS_1"/>
    <property type="match status" value="2"/>
</dbReference>
<comment type="subcellular location">
    <subcellularLocation>
        <location evidence="1">Cell membrane</location>
        <topology evidence="1">Multi-pass membrane protein</topology>
    </subcellularLocation>
</comment>
<feature type="transmembrane region" description="Helical" evidence="6">
    <location>
        <begin position="44"/>
        <end position="62"/>
    </location>
</feature>
<feature type="transmembrane region" description="Helical" evidence="6">
    <location>
        <begin position="290"/>
        <end position="313"/>
    </location>
</feature>
<comment type="caution">
    <text evidence="8">The sequence shown here is derived from an EMBL/GenBank/DDBJ whole genome shotgun (WGS) entry which is preliminary data.</text>
</comment>
<evidence type="ECO:0000256" key="2">
    <source>
        <dbReference type="ARBA" id="ARBA00022448"/>
    </source>
</evidence>